<comment type="caution">
    <text evidence="5">The sequence shown here is derived from an EMBL/GenBank/DDBJ whole genome shotgun (WGS) entry which is preliminary data.</text>
</comment>
<keyword evidence="6" id="KW-1185">Reference proteome</keyword>
<name>A0ABX0ZU97_9ACTN</name>
<evidence type="ECO:0000256" key="1">
    <source>
        <dbReference type="ARBA" id="ARBA00004255"/>
    </source>
</evidence>
<dbReference type="RefSeq" id="WP_167984209.1">
    <property type="nucleotide sequence ID" value="NZ_JAATEJ010000014.1"/>
</dbReference>
<comment type="subcellular location">
    <subcellularLocation>
        <location evidence="1">Golgi apparatus membrane</location>
        <topology evidence="1">Peripheral membrane protein</topology>
        <orientation evidence="1">Cytoplasmic side</orientation>
    </subcellularLocation>
</comment>
<dbReference type="EMBL" id="JAATEJ010000014">
    <property type="protein sequence ID" value="NJP45344.1"/>
    <property type="molecule type" value="Genomic_DNA"/>
</dbReference>
<dbReference type="InterPro" id="IPR008628">
    <property type="entry name" value="GPP34-like"/>
</dbReference>
<keyword evidence="2" id="KW-0333">Golgi apparatus</keyword>
<evidence type="ECO:0000313" key="5">
    <source>
        <dbReference type="EMBL" id="NJP45344.1"/>
    </source>
</evidence>
<gene>
    <name evidence="5" type="ORF">HCN08_18335</name>
</gene>
<evidence type="ECO:0000256" key="3">
    <source>
        <dbReference type="ARBA" id="ARBA00023121"/>
    </source>
</evidence>
<proteinExistence type="predicted"/>
<evidence type="ECO:0000313" key="6">
    <source>
        <dbReference type="Proteomes" id="UP000734511"/>
    </source>
</evidence>
<evidence type="ECO:0000256" key="2">
    <source>
        <dbReference type="ARBA" id="ARBA00023034"/>
    </source>
</evidence>
<keyword evidence="3" id="KW-0446">Lipid-binding</keyword>
<protein>
    <submittedName>
        <fullName evidence="5">GPP34 family phosphoprotein</fullName>
    </submittedName>
</protein>
<accession>A0ABX0ZU97</accession>
<sequence length="201" mass="20937">MTTPQDVLITTLDVPSGRPVEAGDLSLALAGAELVDLIADGTVTLDGELIVPGVAAAPADRLLAGAASALVRRLPYETVEDWLWRRGEGLSAVYLAAMEEDGLVTRRHRRIGGPGPATAADTPVRRAAADRWRSGDPVLTVLAGALGIEPGPAAEPPEIADEAVETVLVAVGDAVVELDGVRQRRTIEQAAFDNIWRGPGG</sequence>
<dbReference type="InterPro" id="IPR038261">
    <property type="entry name" value="GPP34-like_sf"/>
</dbReference>
<reference evidence="5 6" key="1">
    <citation type="submission" date="2020-03" db="EMBL/GenBank/DDBJ databases">
        <title>WGS of actinomycetes isolated from Thailand.</title>
        <authorList>
            <person name="Thawai C."/>
        </authorList>
    </citation>
    <scope>NUCLEOTIDE SEQUENCE [LARGE SCALE GENOMIC DNA]</scope>
    <source>
        <strain evidence="5 6">PRB2-1</strain>
    </source>
</reference>
<dbReference type="Pfam" id="PF05719">
    <property type="entry name" value="GPP34"/>
    <property type="match status" value="1"/>
</dbReference>
<dbReference type="Gene3D" id="1.10.3630.10">
    <property type="entry name" value="yeast vps74-n-term truncation variant domain like"/>
    <property type="match status" value="1"/>
</dbReference>
<keyword evidence="4" id="KW-0472">Membrane</keyword>
<organism evidence="5 6">
    <name type="scientific">Actinacidiphila epipremni</name>
    <dbReference type="NCBI Taxonomy" id="2053013"/>
    <lineage>
        <taxon>Bacteria</taxon>
        <taxon>Bacillati</taxon>
        <taxon>Actinomycetota</taxon>
        <taxon>Actinomycetes</taxon>
        <taxon>Kitasatosporales</taxon>
        <taxon>Streptomycetaceae</taxon>
        <taxon>Actinacidiphila</taxon>
    </lineage>
</organism>
<evidence type="ECO:0000256" key="4">
    <source>
        <dbReference type="ARBA" id="ARBA00023136"/>
    </source>
</evidence>
<dbReference type="Proteomes" id="UP000734511">
    <property type="component" value="Unassembled WGS sequence"/>
</dbReference>